<dbReference type="AlphaFoldDB" id="A0A1I1K5J6"/>
<evidence type="ECO:0000259" key="6">
    <source>
        <dbReference type="Pfam" id="PF07291"/>
    </source>
</evidence>
<reference evidence="7 8" key="1">
    <citation type="submission" date="2016-10" db="EMBL/GenBank/DDBJ databases">
        <authorList>
            <person name="de Groot N.N."/>
        </authorList>
    </citation>
    <scope>NUCLEOTIDE SEQUENCE [LARGE SCALE GENOMIC DNA]</scope>
    <source>
        <strain evidence="7 8">DSM 6793</strain>
    </source>
</reference>
<protein>
    <recommendedName>
        <fullName evidence="6">Methylamine utilisation protein MauE domain-containing protein</fullName>
    </recommendedName>
</protein>
<keyword evidence="4 5" id="KW-0472">Membrane</keyword>
<dbReference type="NCBIfam" id="NF045576">
    <property type="entry name" value="BT_3928_fam"/>
    <property type="match status" value="1"/>
</dbReference>
<dbReference type="GO" id="GO:0030416">
    <property type="term" value="P:methylamine metabolic process"/>
    <property type="evidence" value="ECO:0007669"/>
    <property type="project" value="InterPro"/>
</dbReference>
<dbReference type="STRING" id="927664.SAMN05421780_106159"/>
<sequence>MKKWIVLICQYFVGILFIFSGLIKLNDPVGTAIKLEEYFDVFAEDHTLGLSVMSGLWHFFASYALTLSVLVCVLEVVLGIALLALYKPKATVWSLFGLIAFFSFLTFYSAFFNKVTDCGCFGDAIKLTPWGSFTKDIVLLVLILVLLWGKEHLQASWSEKIAMSITVAGTAAAFFVSIWAIRHLPFIDFRPYKVGANIPESMTLPPGVEGDKYEYVFKLKNSKSGEEKEMSDKLYTDSGIWKDTTWKYVDRVEKLVKAGAKPKITDYSVWNDEGDFTKQTFEGNKFCIIITNVAKTNPSVYPQINALVKQLESVSSVKIEPIVLTASDHATFEAFRHEVQLAVPYYYADGKVLKTIMRSDPGFWLLQNGVVKGKWHYNDVPTAEKVAEALH</sequence>
<dbReference type="EMBL" id="FOLE01000006">
    <property type="protein sequence ID" value="SFC53283.1"/>
    <property type="molecule type" value="Genomic_DNA"/>
</dbReference>
<evidence type="ECO:0000313" key="7">
    <source>
        <dbReference type="EMBL" id="SFC53283.1"/>
    </source>
</evidence>
<dbReference type="OrthoDB" id="9809429at2"/>
<evidence type="ECO:0000256" key="2">
    <source>
        <dbReference type="ARBA" id="ARBA00022692"/>
    </source>
</evidence>
<feature type="domain" description="Methylamine utilisation protein MauE" evidence="6">
    <location>
        <begin position="2"/>
        <end position="148"/>
    </location>
</feature>
<evidence type="ECO:0000313" key="8">
    <source>
        <dbReference type="Proteomes" id="UP000199514"/>
    </source>
</evidence>
<evidence type="ECO:0000256" key="5">
    <source>
        <dbReference type="SAM" id="Phobius"/>
    </source>
</evidence>
<gene>
    <name evidence="7" type="ORF">SAMN05421780_106159</name>
</gene>
<evidence type="ECO:0000256" key="4">
    <source>
        <dbReference type="ARBA" id="ARBA00023136"/>
    </source>
</evidence>
<dbReference type="RefSeq" id="WP_091512579.1">
    <property type="nucleotide sequence ID" value="NZ_FOLE01000006.1"/>
</dbReference>
<accession>A0A1I1K5J6</accession>
<feature type="transmembrane region" description="Helical" evidence="5">
    <location>
        <begin position="60"/>
        <end position="85"/>
    </location>
</feature>
<evidence type="ECO:0000256" key="1">
    <source>
        <dbReference type="ARBA" id="ARBA00004141"/>
    </source>
</evidence>
<feature type="transmembrane region" description="Helical" evidence="5">
    <location>
        <begin position="92"/>
        <end position="112"/>
    </location>
</feature>
<evidence type="ECO:0000256" key="3">
    <source>
        <dbReference type="ARBA" id="ARBA00022989"/>
    </source>
</evidence>
<dbReference type="Pfam" id="PF07291">
    <property type="entry name" value="MauE"/>
    <property type="match status" value="1"/>
</dbReference>
<dbReference type="GO" id="GO:0016020">
    <property type="term" value="C:membrane"/>
    <property type="evidence" value="ECO:0007669"/>
    <property type="project" value="UniProtKB-SubCell"/>
</dbReference>
<name>A0A1I1K5J6_9BACT</name>
<keyword evidence="2 5" id="KW-0812">Transmembrane</keyword>
<keyword evidence="8" id="KW-1185">Reference proteome</keyword>
<feature type="transmembrane region" description="Helical" evidence="5">
    <location>
        <begin position="161"/>
        <end position="181"/>
    </location>
</feature>
<keyword evidence="3 5" id="KW-1133">Transmembrane helix</keyword>
<dbReference type="Proteomes" id="UP000199514">
    <property type="component" value="Unassembled WGS sequence"/>
</dbReference>
<comment type="subcellular location">
    <subcellularLocation>
        <location evidence="1">Membrane</location>
        <topology evidence="1">Multi-pass membrane protein</topology>
    </subcellularLocation>
</comment>
<organism evidence="7 8">
    <name type="scientific">Flexibacter flexilis DSM 6793</name>
    <dbReference type="NCBI Taxonomy" id="927664"/>
    <lineage>
        <taxon>Bacteria</taxon>
        <taxon>Pseudomonadati</taxon>
        <taxon>Bacteroidota</taxon>
        <taxon>Cytophagia</taxon>
        <taxon>Cytophagales</taxon>
        <taxon>Flexibacteraceae</taxon>
        <taxon>Flexibacter</taxon>
    </lineage>
</organism>
<dbReference type="InterPro" id="IPR009908">
    <property type="entry name" value="Methylamine_util_MauE"/>
</dbReference>
<feature type="transmembrane region" description="Helical" evidence="5">
    <location>
        <begin position="132"/>
        <end position="149"/>
    </location>
</feature>
<proteinExistence type="predicted"/>
<feature type="transmembrane region" description="Helical" evidence="5">
    <location>
        <begin position="5"/>
        <end position="23"/>
    </location>
</feature>